<evidence type="ECO:0000313" key="2">
    <source>
        <dbReference type="Proteomes" id="UP001060215"/>
    </source>
</evidence>
<evidence type="ECO:0000313" key="1">
    <source>
        <dbReference type="EMBL" id="KAI8015295.1"/>
    </source>
</evidence>
<accession>A0ACC0HPM2</accession>
<gene>
    <name evidence="1" type="ORF">LOK49_LG05G01401</name>
</gene>
<keyword evidence="2" id="KW-1185">Reference proteome</keyword>
<sequence>MEGAGGGGFAYVNLQNNPSLYRPSPPLTAIKRFFSSKNNHFSHKQTQNNVHNQGLLVPASVYGGFSSSGGAISGYSSDFLGPSFLEKSFMDGLFHDSETLKWTYEIDPNMGLNEDEKSTERNCK</sequence>
<protein>
    <submittedName>
        <fullName evidence="1">Uncharacterized protein</fullName>
    </submittedName>
</protein>
<organism evidence="1 2">
    <name type="scientific">Camellia lanceoleosa</name>
    <dbReference type="NCBI Taxonomy" id="1840588"/>
    <lineage>
        <taxon>Eukaryota</taxon>
        <taxon>Viridiplantae</taxon>
        <taxon>Streptophyta</taxon>
        <taxon>Embryophyta</taxon>
        <taxon>Tracheophyta</taxon>
        <taxon>Spermatophyta</taxon>
        <taxon>Magnoliopsida</taxon>
        <taxon>eudicotyledons</taxon>
        <taxon>Gunneridae</taxon>
        <taxon>Pentapetalae</taxon>
        <taxon>asterids</taxon>
        <taxon>Ericales</taxon>
        <taxon>Theaceae</taxon>
        <taxon>Camellia</taxon>
    </lineage>
</organism>
<comment type="caution">
    <text evidence="1">The sequence shown here is derived from an EMBL/GenBank/DDBJ whole genome shotgun (WGS) entry which is preliminary data.</text>
</comment>
<dbReference type="Proteomes" id="UP001060215">
    <property type="component" value="Chromosome 4"/>
</dbReference>
<name>A0ACC0HPM2_9ERIC</name>
<proteinExistence type="predicted"/>
<reference evidence="1 2" key="1">
    <citation type="journal article" date="2022" name="Plant J.">
        <title>Chromosome-level genome of Camellia lanceoleosa provides a valuable resource for understanding genome evolution and self-incompatibility.</title>
        <authorList>
            <person name="Gong W."/>
            <person name="Xiao S."/>
            <person name="Wang L."/>
            <person name="Liao Z."/>
            <person name="Chang Y."/>
            <person name="Mo W."/>
            <person name="Hu G."/>
            <person name="Li W."/>
            <person name="Zhao G."/>
            <person name="Zhu H."/>
            <person name="Hu X."/>
            <person name="Ji K."/>
            <person name="Xiang X."/>
            <person name="Song Q."/>
            <person name="Yuan D."/>
            <person name="Jin S."/>
            <person name="Zhang L."/>
        </authorList>
    </citation>
    <scope>NUCLEOTIDE SEQUENCE [LARGE SCALE GENOMIC DNA]</scope>
    <source>
        <strain evidence="1">SQ_2022a</strain>
    </source>
</reference>
<dbReference type="EMBL" id="CM045761">
    <property type="protein sequence ID" value="KAI8015295.1"/>
    <property type="molecule type" value="Genomic_DNA"/>
</dbReference>